<proteinExistence type="predicted"/>
<sequence>MASQCRYEEESTQCTSDIKEEGTLHRCASWESTSVGSADSASETEWMCMDDAVCAEKMTRESQVDCRAFAIFEQYGVFGASVGAWCLPGCEARESISEPTSEMAGFSDSTRHCSVAEVETVSDRNQMTGILEHYGVLGAPLGSWKQSHRGKASPSETSFSVDDEADGSVHDPIFANAVESFGLWAFFSCWFSLAVVVGLVNVMLAAGFLSLNVSVCAASVAYIHFRVCGQSLLENVDTSHCASNHASHLYRVVVC</sequence>
<feature type="transmembrane region" description="Helical" evidence="1">
    <location>
        <begin position="181"/>
        <end position="200"/>
    </location>
</feature>
<accession>A0A7S1FKF9</accession>
<gene>
    <name evidence="2" type="ORF">NSCI0253_LOCUS46127</name>
</gene>
<dbReference type="AlphaFoldDB" id="A0A7S1FKF9"/>
<organism evidence="2">
    <name type="scientific">Noctiluca scintillans</name>
    <name type="common">Sea sparkle</name>
    <name type="synonym">Red tide dinoflagellate</name>
    <dbReference type="NCBI Taxonomy" id="2966"/>
    <lineage>
        <taxon>Eukaryota</taxon>
        <taxon>Sar</taxon>
        <taxon>Alveolata</taxon>
        <taxon>Dinophyceae</taxon>
        <taxon>Noctilucales</taxon>
        <taxon>Noctilucaceae</taxon>
        <taxon>Noctiluca</taxon>
    </lineage>
</organism>
<reference evidence="2" key="1">
    <citation type="submission" date="2021-01" db="EMBL/GenBank/DDBJ databases">
        <authorList>
            <person name="Corre E."/>
            <person name="Pelletier E."/>
            <person name="Niang G."/>
            <person name="Scheremetjew M."/>
            <person name="Finn R."/>
            <person name="Kale V."/>
            <person name="Holt S."/>
            <person name="Cochrane G."/>
            <person name="Meng A."/>
            <person name="Brown T."/>
            <person name="Cohen L."/>
        </authorList>
    </citation>
    <scope>NUCLEOTIDE SEQUENCE</scope>
</reference>
<name>A0A7S1FKF9_NOCSC</name>
<evidence type="ECO:0000256" key="1">
    <source>
        <dbReference type="SAM" id="Phobius"/>
    </source>
</evidence>
<dbReference type="EMBL" id="HBFQ01064988">
    <property type="protein sequence ID" value="CAD8871770.1"/>
    <property type="molecule type" value="Transcribed_RNA"/>
</dbReference>
<evidence type="ECO:0000313" key="2">
    <source>
        <dbReference type="EMBL" id="CAD8871770.1"/>
    </source>
</evidence>
<keyword evidence="1" id="KW-1133">Transmembrane helix</keyword>
<keyword evidence="1" id="KW-0812">Transmembrane</keyword>
<protein>
    <submittedName>
        <fullName evidence="2">Uncharacterized protein</fullName>
    </submittedName>
</protein>
<keyword evidence="1" id="KW-0472">Membrane</keyword>